<feature type="region of interest" description="Disordered" evidence="2">
    <location>
        <begin position="189"/>
        <end position="216"/>
    </location>
</feature>
<reference evidence="4" key="3">
    <citation type="submission" date="2021-05" db="UniProtKB">
        <authorList>
            <consortium name="EnsemblPlants"/>
        </authorList>
    </citation>
    <scope>IDENTIFICATION</scope>
    <source>
        <strain evidence="4">cv. B73</strain>
    </source>
</reference>
<feature type="region of interest" description="Disordered" evidence="2">
    <location>
        <begin position="1"/>
        <end position="27"/>
    </location>
</feature>
<accession>A0A804PEA2</accession>
<evidence type="ECO:0000313" key="5">
    <source>
        <dbReference type="Proteomes" id="UP000007305"/>
    </source>
</evidence>
<evidence type="ECO:0000256" key="1">
    <source>
        <dbReference type="ARBA" id="ARBA00023054"/>
    </source>
</evidence>
<dbReference type="AlphaFoldDB" id="A0A804PEA2"/>
<evidence type="ECO:0000313" key="4">
    <source>
        <dbReference type="EnsemblPlants" id="Zm00001eb230640_P001"/>
    </source>
</evidence>
<keyword evidence="3" id="KW-0472">Membrane</keyword>
<protein>
    <submittedName>
        <fullName evidence="4">Uncharacterized protein</fullName>
    </submittedName>
</protein>
<keyword evidence="3" id="KW-0812">Transmembrane</keyword>
<feature type="compositionally biased region" description="Basic and acidic residues" evidence="2">
    <location>
        <begin position="69"/>
        <end position="79"/>
    </location>
</feature>
<reference evidence="4" key="2">
    <citation type="submission" date="2019-07" db="EMBL/GenBank/DDBJ databases">
        <authorList>
            <person name="Seetharam A."/>
            <person name="Woodhouse M."/>
            <person name="Cannon E."/>
        </authorList>
    </citation>
    <scope>NUCLEOTIDE SEQUENCE [LARGE SCALE GENOMIC DNA]</scope>
    <source>
        <strain evidence="4">cv. B73</strain>
    </source>
</reference>
<feature type="compositionally biased region" description="Pro residues" evidence="2">
    <location>
        <begin position="1"/>
        <end position="11"/>
    </location>
</feature>
<reference evidence="5" key="1">
    <citation type="journal article" date="2009" name="Science">
        <title>The B73 maize genome: complexity, diversity, and dynamics.</title>
        <authorList>
            <person name="Schnable P.S."/>
            <person name="Ware D."/>
            <person name="Fulton R.S."/>
            <person name="Stein J.C."/>
            <person name="Wei F."/>
            <person name="Pasternak S."/>
            <person name="Liang C."/>
            <person name="Zhang J."/>
            <person name="Fulton L."/>
            <person name="Graves T.A."/>
            <person name="Minx P."/>
            <person name="Reily A.D."/>
            <person name="Courtney L."/>
            <person name="Kruchowski S.S."/>
            <person name="Tomlinson C."/>
            <person name="Strong C."/>
            <person name="Delehaunty K."/>
            <person name="Fronick C."/>
            <person name="Courtney B."/>
            <person name="Rock S.M."/>
            <person name="Belter E."/>
            <person name="Du F."/>
            <person name="Kim K."/>
            <person name="Abbott R.M."/>
            <person name="Cotton M."/>
            <person name="Levy A."/>
            <person name="Marchetto P."/>
            <person name="Ochoa K."/>
            <person name="Jackson S.M."/>
            <person name="Gillam B."/>
            <person name="Chen W."/>
            <person name="Yan L."/>
            <person name="Higginbotham J."/>
            <person name="Cardenas M."/>
            <person name="Waligorski J."/>
            <person name="Applebaum E."/>
            <person name="Phelps L."/>
            <person name="Falcone J."/>
            <person name="Kanchi K."/>
            <person name="Thane T."/>
            <person name="Scimone A."/>
            <person name="Thane N."/>
            <person name="Henke J."/>
            <person name="Wang T."/>
            <person name="Ruppert J."/>
            <person name="Shah N."/>
            <person name="Rotter K."/>
            <person name="Hodges J."/>
            <person name="Ingenthron E."/>
            <person name="Cordes M."/>
            <person name="Kohlberg S."/>
            <person name="Sgro J."/>
            <person name="Delgado B."/>
            <person name="Mead K."/>
            <person name="Chinwalla A."/>
            <person name="Leonard S."/>
            <person name="Crouse K."/>
            <person name="Collura K."/>
            <person name="Kudrna D."/>
            <person name="Currie J."/>
            <person name="He R."/>
            <person name="Angelova A."/>
            <person name="Rajasekar S."/>
            <person name="Mueller T."/>
            <person name="Lomeli R."/>
            <person name="Scara G."/>
            <person name="Ko A."/>
            <person name="Delaney K."/>
            <person name="Wissotski M."/>
            <person name="Lopez G."/>
            <person name="Campos D."/>
            <person name="Braidotti M."/>
            <person name="Ashley E."/>
            <person name="Golser W."/>
            <person name="Kim H."/>
            <person name="Lee S."/>
            <person name="Lin J."/>
            <person name="Dujmic Z."/>
            <person name="Kim W."/>
            <person name="Talag J."/>
            <person name="Zuccolo A."/>
            <person name="Fan C."/>
            <person name="Sebastian A."/>
            <person name="Kramer M."/>
            <person name="Spiegel L."/>
            <person name="Nascimento L."/>
            <person name="Zutavern T."/>
            <person name="Miller B."/>
            <person name="Ambroise C."/>
            <person name="Muller S."/>
            <person name="Spooner W."/>
            <person name="Narechania A."/>
            <person name="Ren L."/>
            <person name="Wei S."/>
            <person name="Kumari S."/>
            <person name="Faga B."/>
            <person name="Levy M.J."/>
            <person name="McMahan L."/>
            <person name="Van Buren P."/>
            <person name="Vaughn M.W."/>
            <person name="Ying K."/>
            <person name="Yeh C.-T."/>
            <person name="Emrich S.J."/>
            <person name="Jia Y."/>
            <person name="Kalyanaraman A."/>
            <person name="Hsia A.-P."/>
            <person name="Barbazuk W.B."/>
            <person name="Baucom R.S."/>
            <person name="Brutnell T.P."/>
            <person name="Carpita N.C."/>
            <person name="Chaparro C."/>
            <person name="Chia J.-M."/>
            <person name="Deragon J.-M."/>
            <person name="Estill J.C."/>
            <person name="Fu Y."/>
            <person name="Jeddeloh J.A."/>
            <person name="Han Y."/>
            <person name="Lee H."/>
            <person name="Li P."/>
            <person name="Lisch D.R."/>
            <person name="Liu S."/>
            <person name="Liu Z."/>
            <person name="Nagel D.H."/>
            <person name="McCann M.C."/>
            <person name="SanMiguel P."/>
            <person name="Myers A.M."/>
            <person name="Nettleton D."/>
            <person name="Nguyen J."/>
            <person name="Penning B.W."/>
            <person name="Ponnala L."/>
            <person name="Schneider K.L."/>
            <person name="Schwartz D.C."/>
            <person name="Sharma A."/>
            <person name="Soderlund C."/>
            <person name="Springer N.M."/>
            <person name="Sun Q."/>
            <person name="Wang H."/>
            <person name="Waterman M."/>
            <person name="Westerman R."/>
            <person name="Wolfgruber T.K."/>
            <person name="Yang L."/>
            <person name="Yu Y."/>
            <person name="Zhang L."/>
            <person name="Zhou S."/>
            <person name="Zhu Q."/>
            <person name="Bennetzen J.L."/>
            <person name="Dawe R.K."/>
            <person name="Jiang J."/>
            <person name="Jiang N."/>
            <person name="Presting G.G."/>
            <person name="Wessler S.R."/>
            <person name="Aluru S."/>
            <person name="Martienssen R.A."/>
            <person name="Clifton S.W."/>
            <person name="McCombie W.R."/>
            <person name="Wing R.A."/>
            <person name="Wilson R.K."/>
        </authorList>
    </citation>
    <scope>NUCLEOTIDE SEQUENCE [LARGE SCALE GENOMIC DNA]</scope>
    <source>
        <strain evidence="5">cv. B73</strain>
    </source>
</reference>
<proteinExistence type="predicted"/>
<evidence type="ECO:0000256" key="3">
    <source>
        <dbReference type="SAM" id="Phobius"/>
    </source>
</evidence>
<dbReference type="PANTHER" id="PTHR23160">
    <property type="entry name" value="SYNAPTONEMAL COMPLEX PROTEIN-RELATED"/>
    <property type="match status" value="1"/>
</dbReference>
<keyword evidence="3" id="KW-1133">Transmembrane helix</keyword>
<dbReference type="Gramene" id="Zm00001eb230640_T001">
    <property type="protein sequence ID" value="Zm00001eb230640_P001"/>
    <property type="gene ID" value="Zm00001eb230640"/>
</dbReference>
<dbReference type="EnsemblPlants" id="Zm00001eb230640_T001">
    <property type="protein sequence ID" value="Zm00001eb230640_P001"/>
    <property type="gene ID" value="Zm00001eb230640"/>
</dbReference>
<feature type="transmembrane region" description="Helical" evidence="3">
    <location>
        <begin position="33"/>
        <end position="53"/>
    </location>
</feature>
<keyword evidence="5" id="KW-1185">Reference proteome</keyword>
<dbReference type="PANTHER" id="PTHR23160:SF6">
    <property type="entry name" value="OS04G0592400 PROTEIN"/>
    <property type="match status" value="1"/>
</dbReference>
<organism evidence="4 5">
    <name type="scientific">Zea mays</name>
    <name type="common">Maize</name>
    <dbReference type="NCBI Taxonomy" id="4577"/>
    <lineage>
        <taxon>Eukaryota</taxon>
        <taxon>Viridiplantae</taxon>
        <taxon>Streptophyta</taxon>
        <taxon>Embryophyta</taxon>
        <taxon>Tracheophyta</taxon>
        <taxon>Spermatophyta</taxon>
        <taxon>Magnoliopsida</taxon>
        <taxon>Liliopsida</taxon>
        <taxon>Poales</taxon>
        <taxon>Poaceae</taxon>
        <taxon>PACMAD clade</taxon>
        <taxon>Panicoideae</taxon>
        <taxon>Andropogonodae</taxon>
        <taxon>Andropogoneae</taxon>
        <taxon>Tripsacinae</taxon>
        <taxon>Zea</taxon>
    </lineage>
</organism>
<sequence length="287" mass="30600">MQEEPPNPPPVVYRDQMNRSRQPSIFPYPTSGFLLALLFVASGTSLPTLGGFYRGGAAQRRSGSVEAKSNGKPDKEKKGGGGGTPPTPKDSKPRKPAVPKASAAGHGTPRTADKSPGSGSADRKAPTPKAAASRLATTPEKGKPAKPPQEQQAQLAAIREELRAKKVADEANAKLQDALDVQRRAIEAQEADKLPAGESEQASIHGQQEADDAVLRSTVEQLEKARYELVDAIDAKNEALSQVDDAVRASEVKAQEVEHLTTEVITHLKGQLDSKVDGNRKKTAERI</sequence>
<feature type="region of interest" description="Disordered" evidence="2">
    <location>
        <begin position="48"/>
        <end position="153"/>
    </location>
</feature>
<name>A0A804PEA2_MAIZE</name>
<keyword evidence="1" id="KW-0175">Coiled coil</keyword>
<dbReference type="InParanoid" id="A0A804PEA2"/>
<evidence type="ECO:0000256" key="2">
    <source>
        <dbReference type="SAM" id="MobiDB-lite"/>
    </source>
</evidence>
<dbReference type="Proteomes" id="UP000007305">
    <property type="component" value="Chromosome 5"/>
</dbReference>